<comment type="caution">
    <text evidence="1">The sequence shown here is derived from an EMBL/GenBank/DDBJ whole genome shotgun (WGS) entry which is preliminary data.</text>
</comment>
<reference evidence="1" key="1">
    <citation type="submission" date="2018-09" db="EMBL/GenBank/DDBJ databases">
        <authorList>
            <person name="Ashton P.M."/>
            <person name="Dallman T."/>
            <person name="Nair S."/>
            <person name="De Pinna E."/>
            <person name="Peters T."/>
            <person name="Grant K."/>
        </authorList>
    </citation>
    <scope>NUCLEOTIDE SEQUENCE [LARGE SCALE GENOMIC DNA]</scope>
    <source>
        <strain evidence="1">598938</strain>
    </source>
</reference>
<name>A0A3R1B140_SALET</name>
<dbReference type="EMBL" id="RVVJ01000017">
    <property type="protein sequence ID" value="MML54718.1"/>
    <property type="molecule type" value="Genomic_DNA"/>
</dbReference>
<dbReference type="InterPro" id="IPR009553">
    <property type="entry name" value="DUF1173"/>
</dbReference>
<proteinExistence type="predicted"/>
<organism evidence="1">
    <name type="scientific">Salmonella enterica I</name>
    <dbReference type="NCBI Taxonomy" id="59201"/>
    <lineage>
        <taxon>Bacteria</taxon>
        <taxon>Pseudomonadati</taxon>
        <taxon>Pseudomonadota</taxon>
        <taxon>Gammaproteobacteria</taxon>
        <taxon>Enterobacterales</taxon>
        <taxon>Enterobacteriaceae</taxon>
        <taxon>Salmonella</taxon>
    </lineage>
</organism>
<dbReference type="AlphaFoldDB" id="A0A3R1B140"/>
<protein>
    <submittedName>
        <fullName evidence="1">DUF1173 family protein</fullName>
    </submittedName>
</protein>
<gene>
    <name evidence="1" type="ORF">D7N80_15650</name>
</gene>
<dbReference type="Proteomes" id="UP000885348">
    <property type="component" value="Unassembled WGS sequence"/>
</dbReference>
<accession>A0A3R1B140</accession>
<sequence>MNKFTVKLYFDRKSSPLLFSADEQDSSSVQSEFQQALKRSRDCNSYAVCLCTGRELPLAVKLKKEKHHLARFPLTGSKHKVECRFYSRLSPEGAQGTYNKDAISEKPNGIINVKLDYALQTKSVSDEMSATPRTGDASQKSKRGTVSLCGLLHLLWENSGYNKWFPKMDGVRSSTLLGFHLWTQACEIEIGKTRLSNVLLTPAVTGSRDSARNSGAVEYARQNKCRMVVVAELAKYSDKYISGVNRLPVKDFAGMPFLGLDTSRWNSAIESFPREFNGWKNGYKIFIIALTEVPSAKSAQVRQLAMMMTSERFIPLDSQYEGTMEQKLFELQRSFFKPLRYDSSEMEFHPDFCLLDVQSHNHLPFPIEVWGMKTDAYIAHRSMKERWYNSEYGEKGWWFWDATISDKVVIDSSFPLKKISDYIDLMKE</sequence>
<dbReference type="Pfam" id="PF06666">
    <property type="entry name" value="DUF1173"/>
    <property type="match status" value="1"/>
</dbReference>
<evidence type="ECO:0000313" key="1">
    <source>
        <dbReference type="EMBL" id="MML54718.1"/>
    </source>
</evidence>